<keyword evidence="9" id="KW-0406">Ion transport</keyword>
<keyword evidence="3" id="KW-0171">Cobalt transport</keyword>
<evidence type="ECO:0000256" key="10">
    <source>
        <dbReference type="ARBA" id="ARBA00023112"/>
    </source>
</evidence>
<organism evidence="14 15">
    <name type="scientific">Vibrio neptunius</name>
    <dbReference type="NCBI Taxonomy" id="170651"/>
    <lineage>
        <taxon>Bacteria</taxon>
        <taxon>Pseudomonadati</taxon>
        <taxon>Pseudomonadota</taxon>
        <taxon>Gammaproteobacteria</taxon>
        <taxon>Vibrionales</taxon>
        <taxon>Vibrionaceae</taxon>
        <taxon>Vibrio</taxon>
    </lineage>
</organism>
<evidence type="ECO:0000256" key="11">
    <source>
        <dbReference type="ARBA" id="ARBA00023136"/>
    </source>
</evidence>
<evidence type="ECO:0000256" key="6">
    <source>
        <dbReference type="ARBA" id="ARBA00022596"/>
    </source>
</evidence>
<feature type="transmembrane region" description="Helical" evidence="13">
    <location>
        <begin position="280"/>
        <end position="306"/>
    </location>
</feature>
<reference evidence="14 15" key="1">
    <citation type="submission" date="2021-02" db="EMBL/GenBank/DDBJ databases">
        <title>Draft Genome Sequences of 5 Vibrio neptunius Strains Isolated From of Bivalve Hatcheries.</title>
        <authorList>
            <person name="Galvis F."/>
            <person name="Barja J.L."/>
            <person name="Lemos M.L."/>
            <person name="Balado M."/>
        </authorList>
    </citation>
    <scope>NUCLEOTIDE SEQUENCE [LARGE SCALE GENOMIC DNA]</scope>
    <source>
        <strain evidence="14 15">PP-145.98</strain>
    </source>
</reference>
<keyword evidence="8 13" id="KW-1133">Transmembrane helix</keyword>
<dbReference type="InterPro" id="IPR051224">
    <property type="entry name" value="NiCoT_RcnA"/>
</dbReference>
<dbReference type="Pfam" id="PF03824">
    <property type="entry name" value="NicO"/>
    <property type="match status" value="1"/>
</dbReference>
<keyword evidence="15" id="KW-1185">Reference proteome</keyword>
<dbReference type="PANTHER" id="PTHR40659">
    <property type="entry name" value="NICKEL/COBALT EFFLUX SYSTEM RCNA"/>
    <property type="match status" value="1"/>
</dbReference>
<evidence type="ECO:0000256" key="2">
    <source>
        <dbReference type="ARBA" id="ARBA00004651"/>
    </source>
</evidence>
<accession>A0ABS3A9X4</accession>
<keyword evidence="10" id="KW-0921">Nickel transport</keyword>
<keyword evidence="11 13" id="KW-0472">Membrane</keyword>
<keyword evidence="4 13" id="KW-0813">Transport</keyword>
<feature type="transmembrane region" description="Helical" evidence="13">
    <location>
        <begin position="115"/>
        <end position="142"/>
    </location>
</feature>
<evidence type="ECO:0000256" key="1">
    <source>
        <dbReference type="ARBA" id="ARBA00002510"/>
    </source>
</evidence>
<dbReference type="Proteomes" id="UP000779070">
    <property type="component" value="Unassembled WGS sequence"/>
</dbReference>
<evidence type="ECO:0000256" key="8">
    <source>
        <dbReference type="ARBA" id="ARBA00022989"/>
    </source>
</evidence>
<feature type="transmembrane region" description="Helical" evidence="13">
    <location>
        <begin position="20"/>
        <end position="44"/>
    </location>
</feature>
<feature type="transmembrane region" description="Helical" evidence="13">
    <location>
        <begin position="74"/>
        <end position="94"/>
    </location>
</feature>
<dbReference type="PANTHER" id="PTHR40659:SF1">
    <property type="entry name" value="NICKEL_COBALT EFFLUX SYSTEM RCNA"/>
    <property type="match status" value="1"/>
</dbReference>
<gene>
    <name evidence="14" type="ORF">JYA62_21130</name>
</gene>
<evidence type="ECO:0000256" key="13">
    <source>
        <dbReference type="RuleBase" id="RU362101"/>
    </source>
</evidence>
<protein>
    <recommendedName>
        <fullName evidence="13">Nickel/cobalt efflux system</fullName>
    </recommendedName>
</protein>
<comment type="subcellular location">
    <subcellularLocation>
        <location evidence="2 13">Cell membrane</location>
        <topology evidence="2 13">Multi-pass membrane protein</topology>
    </subcellularLocation>
</comment>
<comment type="similarity">
    <text evidence="13">Belongs to the NiCoT transporter (TC 2.A.52) family.</text>
</comment>
<dbReference type="EMBL" id="JAFHLB010000038">
    <property type="protein sequence ID" value="MBN3580163.1"/>
    <property type="molecule type" value="Genomic_DNA"/>
</dbReference>
<feature type="transmembrane region" description="Helical" evidence="13">
    <location>
        <begin position="252"/>
        <end position="274"/>
    </location>
</feature>
<keyword evidence="5" id="KW-1003">Cell membrane</keyword>
<name>A0ABS3A9X4_9VIBR</name>
<evidence type="ECO:0000256" key="3">
    <source>
        <dbReference type="ARBA" id="ARBA00022426"/>
    </source>
</evidence>
<evidence type="ECO:0000313" key="14">
    <source>
        <dbReference type="EMBL" id="MBN3580163.1"/>
    </source>
</evidence>
<evidence type="ECO:0000313" key="15">
    <source>
        <dbReference type="Proteomes" id="UP000779070"/>
    </source>
</evidence>
<feature type="transmembrane region" description="Helical" evidence="13">
    <location>
        <begin position="154"/>
        <end position="176"/>
    </location>
</feature>
<feature type="transmembrane region" description="Helical" evidence="13">
    <location>
        <begin position="326"/>
        <end position="350"/>
    </location>
</feature>
<evidence type="ECO:0000256" key="4">
    <source>
        <dbReference type="ARBA" id="ARBA00022448"/>
    </source>
</evidence>
<proteinExistence type="inferred from homology"/>
<keyword evidence="7 13" id="KW-0812">Transmembrane</keyword>
<keyword evidence="12" id="KW-0170">Cobalt</keyword>
<evidence type="ECO:0000256" key="12">
    <source>
        <dbReference type="ARBA" id="ARBA00023285"/>
    </source>
</evidence>
<dbReference type="RefSeq" id="WP_206371890.1">
    <property type="nucleotide sequence ID" value="NZ_CAWPTM010000113.1"/>
</dbReference>
<evidence type="ECO:0000256" key="7">
    <source>
        <dbReference type="ARBA" id="ARBA00022692"/>
    </source>
</evidence>
<keyword evidence="6" id="KW-0533">Nickel</keyword>
<sequence length="362" mass="38870">MKTLMINTQARQECTSSRPYRAWLVAFAVAAILAIGLYQLWLAWPTLVVNTLHWQREVNTQLADLLYDAKQNTMVAGGYLIGFSFLYGMLHSLGPGHGKVIVTTYLATHPTKVKASLMITVVSAMVQALVAIGLVTVLVLGFSASMRVVNQQASLFVTISFGLVALFGGLILFKAVKKIYQSMRKPQIRVHSVRPIEALSSAKTALIGGSATGQPSLSLAPNVHQHGHTCGCGHNHVAQADAINQASTWREYLAIISAIGIRPCTGAIMVLLFANVADLYWMGVVSAILMAAGTALTTSLIAIMTLTGKHVVKRYLTNTDSKTRGWAVAGAYLQLFGGLILMVFGVLLMAGEHYGVSPMLSV</sequence>
<comment type="function">
    <text evidence="1">Efflux system for nickel and cobalt.</text>
</comment>
<evidence type="ECO:0000256" key="5">
    <source>
        <dbReference type="ARBA" id="ARBA00022475"/>
    </source>
</evidence>
<dbReference type="InterPro" id="IPR011541">
    <property type="entry name" value="Ni/Co_transpt_high_affinity"/>
</dbReference>
<evidence type="ECO:0000256" key="9">
    <source>
        <dbReference type="ARBA" id="ARBA00023065"/>
    </source>
</evidence>
<comment type="caution">
    <text evidence="14">The sequence shown here is derived from an EMBL/GenBank/DDBJ whole genome shotgun (WGS) entry which is preliminary data.</text>
</comment>